<dbReference type="PANTHER" id="PTHR46769">
    <property type="entry name" value="POLYCYSTIC KIDNEY AND HEPATIC DISEASE 1 (AUTOSOMAL RECESSIVE)-LIKE 1"/>
    <property type="match status" value="1"/>
</dbReference>
<sequence>MKTLKMNKFKKWSAGVCMLLALLVTFSACKKDKQENGGGTNVEAKVTSYYPNSGKAGTLVTVEGQGFGTSINNYSATVSGKNADVISVTDKAVVLRIPADGITGKISLKAGSKTFDVGTYTYQDLSVKDVSPANGPAGSQIRIIGEGFSSTTTPAAVLINNVAALVVSVSDTLIVAEVPKDAGFGPISVKVDGKEAAGRNFTYQAITTMKPLTGGANTRVVLTGIGFESVAANNKVDFNGKTAAVVEGTDKQLVVLAPDGVATGPLSVTINGQKITGQTFTVVGKPVINTVSPLSGPKGTQMTIQGDIFSTVLDENKVYINNVEVPVKSVTATAITLTIPGGTGSGNIRVVVNDQATTGPAFKDQTLGIASLTPDNGLAGTTVTITGTGFSTNASENKVYFNNVLTSVKSATETQLVVDAPVNLSTGIVKVAVGGLETTSPQIFKRAGVVTLAGGPTTSVFGRLQGIAVDSHDNVYATDAGTGLVKKITPGGTITNLQANGTDIHFSSPNGIYIDSQDNIYVADQGASQVRKITPSGQNTVFTGGFQPGKITMDAAGNMYVGLAGFGAGMNKVTPTGSYTKVNGPVWLASRPAVDAAGTIYYSDNGLDGGTGIHRTIPGVSTTLFAGQYSSGGYADGIGRAAMFDGVWGLVYNSENQLVVGERNNRAIRLVNPATAAVTTILKASYGFTDGTLAEAKFATIEDLAIGKDGSLYVLDGANNAIRKVILK</sequence>
<feature type="domain" description="IPT/TIG" evidence="5">
    <location>
        <begin position="43"/>
        <end position="123"/>
    </location>
</feature>
<feature type="domain" description="IPT/TIG" evidence="5">
    <location>
        <begin position="124"/>
        <end position="204"/>
    </location>
</feature>
<dbReference type="InterPro" id="IPR052387">
    <property type="entry name" value="Fibrocystin"/>
</dbReference>
<dbReference type="RefSeq" id="WP_117391039.1">
    <property type="nucleotide sequence ID" value="NZ_QWDC01000001.1"/>
</dbReference>
<dbReference type="CDD" id="cd00603">
    <property type="entry name" value="IPT_PCSR"/>
    <property type="match status" value="3"/>
</dbReference>
<dbReference type="Pfam" id="PF01833">
    <property type="entry name" value="TIG"/>
    <property type="match status" value="5"/>
</dbReference>
<keyword evidence="1 4" id="KW-0732">Signal</keyword>
<evidence type="ECO:0000313" key="7">
    <source>
        <dbReference type="Proteomes" id="UP000264217"/>
    </source>
</evidence>
<reference evidence="6 7" key="1">
    <citation type="submission" date="2018-08" db="EMBL/GenBank/DDBJ databases">
        <title>Mucilaginibacter sp. MYSH2.</title>
        <authorList>
            <person name="Seo T."/>
        </authorList>
    </citation>
    <scope>NUCLEOTIDE SEQUENCE [LARGE SCALE GENOMIC DNA]</scope>
    <source>
        <strain evidence="6 7">MYSH2</strain>
    </source>
</reference>
<proteinExistence type="predicted"/>
<protein>
    <recommendedName>
        <fullName evidence="5">IPT/TIG domain-containing protein</fullName>
    </recommendedName>
</protein>
<dbReference type="SMART" id="SM00429">
    <property type="entry name" value="IPT"/>
    <property type="match status" value="4"/>
</dbReference>
<evidence type="ECO:0000256" key="3">
    <source>
        <dbReference type="PROSITE-ProRule" id="PRU00504"/>
    </source>
</evidence>
<dbReference type="InterPro" id="IPR002909">
    <property type="entry name" value="IPT_dom"/>
</dbReference>
<feature type="signal peptide" evidence="4">
    <location>
        <begin position="1"/>
        <end position="30"/>
    </location>
</feature>
<dbReference type="SUPFAM" id="SSF81296">
    <property type="entry name" value="E set domains"/>
    <property type="match status" value="5"/>
</dbReference>
<evidence type="ECO:0000313" key="6">
    <source>
        <dbReference type="EMBL" id="RFZ95476.1"/>
    </source>
</evidence>
<dbReference type="Gene3D" id="2.120.10.30">
    <property type="entry name" value="TolB, C-terminal domain"/>
    <property type="match status" value="1"/>
</dbReference>
<feature type="chain" id="PRO_5016606468" description="IPT/TIG domain-containing protein" evidence="4">
    <location>
        <begin position="31"/>
        <end position="728"/>
    </location>
</feature>
<evidence type="ECO:0000256" key="1">
    <source>
        <dbReference type="ARBA" id="ARBA00022729"/>
    </source>
</evidence>
<dbReference type="OrthoDB" id="670826at2"/>
<keyword evidence="7" id="KW-1185">Reference proteome</keyword>
<dbReference type="InterPro" id="IPR014756">
    <property type="entry name" value="Ig_E-set"/>
</dbReference>
<dbReference type="SUPFAM" id="SSF101898">
    <property type="entry name" value="NHL repeat"/>
    <property type="match status" value="1"/>
</dbReference>
<dbReference type="Gene3D" id="2.60.40.10">
    <property type="entry name" value="Immunoglobulins"/>
    <property type="match status" value="5"/>
</dbReference>
<evidence type="ECO:0000256" key="2">
    <source>
        <dbReference type="ARBA" id="ARBA00022737"/>
    </source>
</evidence>
<gene>
    <name evidence="6" type="ORF">D0C36_08115</name>
</gene>
<dbReference type="InterPro" id="IPR001258">
    <property type="entry name" value="NHL_repeat"/>
</dbReference>
<feature type="repeat" description="NHL" evidence="3">
    <location>
        <begin position="501"/>
        <end position="536"/>
    </location>
</feature>
<dbReference type="AlphaFoldDB" id="A0A372NZD8"/>
<dbReference type="PROSITE" id="PS51125">
    <property type="entry name" value="NHL"/>
    <property type="match status" value="1"/>
</dbReference>
<feature type="domain" description="IPT/TIG" evidence="5">
    <location>
        <begin position="206"/>
        <end position="283"/>
    </location>
</feature>
<dbReference type="EMBL" id="QWDC01000001">
    <property type="protein sequence ID" value="RFZ95476.1"/>
    <property type="molecule type" value="Genomic_DNA"/>
</dbReference>
<dbReference type="Gene3D" id="2.40.10.500">
    <property type="match status" value="1"/>
</dbReference>
<dbReference type="Proteomes" id="UP000264217">
    <property type="component" value="Unassembled WGS sequence"/>
</dbReference>
<keyword evidence="2" id="KW-0677">Repeat</keyword>
<feature type="domain" description="IPT/TIG" evidence="5">
    <location>
        <begin position="285"/>
        <end position="363"/>
    </location>
</feature>
<dbReference type="PROSITE" id="PS51257">
    <property type="entry name" value="PROKAR_LIPOPROTEIN"/>
    <property type="match status" value="1"/>
</dbReference>
<dbReference type="PANTHER" id="PTHR46769:SF2">
    <property type="entry name" value="FIBROCYSTIN-L ISOFORM 2 PRECURSOR-RELATED"/>
    <property type="match status" value="1"/>
</dbReference>
<name>A0A372NZD8_9SPHI</name>
<organism evidence="6 7">
    <name type="scientific">Mucilaginibacter conchicola</name>
    <dbReference type="NCBI Taxonomy" id="2303333"/>
    <lineage>
        <taxon>Bacteria</taxon>
        <taxon>Pseudomonadati</taxon>
        <taxon>Bacteroidota</taxon>
        <taxon>Sphingobacteriia</taxon>
        <taxon>Sphingobacteriales</taxon>
        <taxon>Sphingobacteriaceae</taxon>
        <taxon>Mucilaginibacter</taxon>
    </lineage>
</organism>
<evidence type="ECO:0000259" key="5">
    <source>
        <dbReference type="SMART" id="SM00429"/>
    </source>
</evidence>
<accession>A0A372NZD8</accession>
<comment type="caution">
    <text evidence="6">The sequence shown here is derived from an EMBL/GenBank/DDBJ whole genome shotgun (WGS) entry which is preliminary data.</text>
</comment>
<dbReference type="InterPro" id="IPR013783">
    <property type="entry name" value="Ig-like_fold"/>
</dbReference>
<dbReference type="InterPro" id="IPR011042">
    <property type="entry name" value="6-blade_b-propeller_TolB-like"/>
</dbReference>
<evidence type="ECO:0000256" key="4">
    <source>
        <dbReference type="SAM" id="SignalP"/>
    </source>
</evidence>